<reference evidence="2 3" key="1">
    <citation type="submission" date="2010-03" db="EMBL/GenBank/DDBJ databases">
        <title>The genome sequence of Eubacterium siraeum 70/3.</title>
        <authorList>
            <consortium name="metaHIT consortium -- http://www.metahit.eu/"/>
            <person name="Pajon A."/>
            <person name="Turner K."/>
            <person name="Parkhill J."/>
            <person name="Duncan S."/>
            <person name="Flint H."/>
        </authorList>
    </citation>
    <scope>NUCLEOTIDE SEQUENCE [LARGE SCALE GENOMIC DNA]</scope>
    <source>
        <strain evidence="2 3">70/3</strain>
    </source>
</reference>
<evidence type="ECO:0000256" key="1">
    <source>
        <dbReference type="SAM" id="MobiDB-lite"/>
    </source>
</evidence>
<protein>
    <submittedName>
        <fullName evidence="2">Uncharacterized protein</fullName>
    </submittedName>
</protein>
<dbReference type="KEGG" id="esu:EUS_04360"/>
<proteinExistence type="predicted"/>
<dbReference type="BioCyc" id="ESIR657319:G136K-371-MONOMER"/>
<name>D4JRM7_9FIRM</name>
<feature type="compositionally biased region" description="Basic and acidic residues" evidence="1">
    <location>
        <begin position="20"/>
        <end position="31"/>
    </location>
</feature>
<dbReference type="AlphaFoldDB" id="D4JRM7"/>
<dbReference type="HOGENOM" id="CLU_3098968_0_0_9"/>
<reference evidence="2 3" key="2">
    <citation type="submission" date="2010-03" db="EMBL/GenBank/DDBJ databases">
        <authorList>
            <person name="Pajon A."/>
        </authorList>
    </citation>
    <scope>NUCLEOTIDE SEQUENCE [LARGE SCALE GENOMIC DNA]</scope>
    <source>
        <strain evidence="2 3">70/3</strain>
    </source>
</reference>
<evidence type="ECO:0000313" key="2">
    <source>
        <dbReference type="EMBL" id="CBK95746.1"/>
    </source>
</evidence>
<dbReference type="Proteomes" id="UP000008803">
    <property type="component" value="Chromosome"/>
</dbReference>
<organism evidence="2 3">
    <name type="scientific">[Eubacterium] siraeum 70/3</name>
    <dbReference type="NCBI Taxonomy" id="657319"/>
    <lineage>
        <taxon>Bacteria</taxon>
        <taxon>Bacillati</taxon>
        <taxon>Bacillota</taxon>
        <taxon>Clostridia</taxon>
        <taxon>Eubacteriales</taxon>
        <taxon>Oscillospiraceae</taxon>
        <taxon>Oscillospiraceae incertae sedis</taxon>
    </lineage>
</organism>
<feature type="compositionally biased region" description="Basic and acidic residues" evidence="1">
    <location>
        <begin position="1"/>
        <end position="12"/>
    </location>
</feature>
<sequence>MINMTDEKEKAPEAPVQPNDKGDYRQSADKEEAIWDMKQELEDYIEDQGIYIRQ</sequence>
<accession>D4JRM7</accession>
<gene>
    <name evidence="2" type="ORF">EUS_04360</name>
</gene>
<dbReference type="PATRIC" id="fig|657319.3.peg.635"/>
<feature type="region of interest" description="Disordered" evidence="1">
    <location>
        <begin position="1"/>
        <end position="31"/>
    </location>
</feature>
<dbReference type="EMBL" id="FP929044">
    <property type="protein sequence ID" value="CBK95746.1"/>
    <property type="molecule type" value="Genomic_DNA"/>
</dbReference>
<evidence type="ECO:0000313" key="3">
    <source>
        <dbReference type="Proteomes" id="UP000008803"/>
    </source>
</evidence>